<dbReference type="EMBL" id="AGCI01000099">
    <property type="protein sequence ID" value="EHM38857.1"/>
    <property type="molecule type" value="Genomic_DNA"/>
</dbReference>
<accession>G9YBU8</accession>
<dbReference type="AlphaFoldDB" id="G9YBU8"/>
<evidence type="ECO:0000313" key="2">
    <source>
        <dbReference type="Proteomes" id="UP000005959"/>
    </source>
</evidence>
<gene>
    <name evidence="1" type="ORF">HMPREF0454_03991</name>
</gene>
<organism evidence="1 2">
    <name type="scientific">Hafnia alvei ATCC 51873</name>
    <dbReference type="NCBI Taxonomy" id="1002364"/>
    <lineage>
        <taxon>Bacteria</taxon>
        <taxon>Pseudomonadati</taxon>
        <taxon>Pseudomonadota</taxon>
        <taxon>Gammaproteobacteria</taxon>
        <taxon>Enterobacterales</taxon>
        <taxon>Hafniaceae</taxon>
        <taxon>Hafnia</taxon>
    </lineage>
</organism>
<sequence>MSLVAQPIDLQGLWFCFKGNFLYFKWMILIANHRHCYIL</sequence>
<reference evidence="1 2" key="1">
    <citation type="submission" date="2011-08" db="EMBL/GenBank/DDBJ databases">
        <authorList>
            <person name="Weinstock G."/>
            <person name="Sodergren E."/>
            <person name="Clifton S."/>
            <person name="Fulton L."/>
            <person name="Fulton B."/>
            <person name="Courtney L."/>
            <person name="Fronick C."/>
            <person name="Harrison M."/>
            <person name="Strong C."/>
            <person name="Farmer C."/>
            <person name="Delahaunty K."/>
            <person name="Markovic C."/>
            <person name="Hall O."/>
            <person name="Minx P."/>
            <person name="Tomlinson C."/>
            <person name="Mitreva M."/>
            <person name="Hou S."/>
            <person name="Chen J."/>
            <person name="Wollam A."/>
            <person name="Pepin K.H."/>
            <person name="Johnson M."/>
            <person name="Bhonagiri V."/>
            <person name="Zhang X."/>
            <person name="Suruliraj S."/>
            <person name="Warren W."/>
            <person name="Chinwalla A."/>
            <person name="Mardis E.R."/>
            <person name="Wilson R.K."/>
        </authorList>
    </citation>
    <scope>NUCLEOTIDE SEQUENCE [LARGE SCALE GENOMIC DNA]</scope>
    <source>
        <strain evidence="1 2">ATCC 51873</strain>
    </source>
</reference>
<proteinExistence type="predicted"/>
<comment type="caution">
    <text evidence="1">The sequence shown here is derived from an EMBL/GenBank/DDBJ whole genome shotgun (WGS) entry which is preliminary data.</text>
</comment>
<name>G9YBU8_HAFAL</name>
<evidence type="ECO:0000313" key="1">
    <source>
        <dbReference type="EMBL" id="EHM38857.1"/>
    </source>
</evidence>
<dbReference type="HOGENOM" id="CLU_3310623_0_0_6"/>
<protein>
    <submittedName>
        <fullName evidence="1">Uncharacterized protein</fullName>
    </submittedName>
</protein>
<dbReference type="Proteomes" id="UP000005959">
    <property type="component" value="Unassembled WGS sequence"/>
</dbReference>